<evidence type="ECO:0000313" key="1">
    <source>
        <dbReference type="EMBL" id="EMA50515.1"/>
    </source>
</evidence>
<dbReference type="STRING" id="931277.C448_01314"/>
<sequence length="95" mass="10563">MSTGGTPWWSVFPRVKRFIELWQLDLTVTGLFEILESVGEAGFRLAFLEIAQFGLFVQHPLNRPSRAVDSVSDIADGKLPAAIALCSIRHGFGRF</sequence>
<name>M0N1H3_HALMO</name>
<organism evidence="1 2">
    <name type="scientific">Halococcus morrhuae DSM 1307</name>
    <dbReference type="NCBI Taxonomy" id="931277"/>
    <lineage>
        <taxon>Archaea</taxon>
        <taxon>Methanobacteriati</taxon>
        <taxon>Methanobacteriota</taxon>
        <taxon>Stenosarchaea group</taxon>
        <taxon>Halobacteria</taxon>
        <taxon>Halobacteriales</taxon>
        <taxon>Halococcaceae</taxon>
        <taxon>Halococcus</taxon>
    </lineage>
</organism>
<comment type="caution">
    <text evidence="1">The sequence shown here is derived from an EMBL/GenBank/DDBJ whole genome shotgun (WGS) entry which is preliminary data.</text>
</comment>
<evidence type="ECO:0000313" key="2">
    <source>
        <dbReference type="Proteomes" id="UP000011568"/>
    </source>
</evidence>
<dbReference type="Proteomes" id="UP000011568">
    <property type="component" value="Unassembled WGS sequence"/>
</dbReference>
<proteinExistence type="predicted"/>
<dbReference type="EMBL" id="AOMC01000024">
    <property type="protein sequence ID" value="EMA50515.1"/>
    <property type="molecule type" value="Genomic_DNA"/>
</dbReference>
<protein>
    <submittedName>
        <fullName evidence="1">Uncharacterized protein</fullName>
    </submittedName>
</protein>
<dbReference type="AlphaFoldDB" id="M0N1H3"/>
<gene>
    <name evidence="1" type="ORF">C448_01314</name>
</gene>
<accession>M0N1H3</accession>
<reference evidence="1 2" key="1">
    <citation type="journal article" date="2014" name="PLoS Genet.">
        <title>Phylogenetically driven sequencing of extremely halophilic archaea reveals strategies for static and dynamic osmo-response.</title>
        <authorList>
            <person name="Becker E.A."/>
            <person name="Seitzer P.M."/>
            <person name="Tritt A."/>
            <person name="Larsen D."/>
            <person name="Krusor M."/>
            <person name="Yao A.I."/>
            <person name="Wu D."/>
            <person name="Madern D."/>
            <person name="Eisen J.A."/>
            <person name="Darling A.E."/>
            <person name="Facciotti M.T."/>
        </authorList>
    </citation>
    <scope>NUCLEOTIDE SEQUENCE [LARGE SCALE GENOMIC DNA]</scope>
    <source>
        <strain evidence="1 2">DSM 1307</strain>
    </source>
</reference>
<keyword evidence="2" id="KW-1185">Reference proteome</keyword>